<evidence type="ECO:0000256" key="1">
    <source>
        <dbReference type="SAM" id="MobiDB-lite"/>
    </source>
</evidence>
<dbReference type="AlphaFoldDB" id="A0AAV4T3F5"/>
<accession>A0AAV4T3F5</accession>
<protein>
    <submittedName>
        <fullName evidence="2">Uncharacterized protein</fullName>
    </submittedName>
</protein>
<feature type="region of interest" description="Disordered" evidence="1">
    <location>
        <begin position="1"/>
        <end position="24"/>
    </location>
</feature>
<comment type="caution">
    <text evidence="2">The sequence shown here is derived from an EMBL/GenBank/DDBJ whole genome shotgun (WGS) entry which is preliminary data.</text>
</comment>
<proteinExistence type="predicted"/>
<dbReference type="Proteomes" id="UP001054837">
    <property type="component" value="Unassembled WGS sequence"/>
</dbReference>
<evidence type="ECO:0000313" key="2">
    <source>
        <dbReference type="EMBL" id="GIY41183.1"/>
    </source>
</evidence>
<gene>
    <name evidence="2" type="ORF">CDAR_573861</name>
</gene>
<feature type="region of interest" description="Disordered" evidence="1">
    <location>
        <begin position="78"/>
        <end position="100"/>
    </location>
</feature>
<reference evidence="2 3" key="1">
    <citation type="submission" date="2021-06" db="EMBL/GenBank/DDBJ databases">
        <title>Caerostris darwini draft genome.</title>
        <authorList>
            <person name="Kono N."/>
            <person name="Arakawa K."/>
        </authorList>
    </citation>
    <scope>NUCLEOTIDE SEQUENCE [LARGE SCALE GENOMIC DNA]</scope>
</reference>
<evidence type="ECO:0000313" key="3">
    <source>
        <dbReference type="Proteomes" id="UP001054837"/>
    </source>
</evidence>
<dbReference type="EMBL" id="BPLQ01009039">
    <property type="protein sequence ID" value="GIY41183.1"/>
    <property type="molecule type" value="Genomic_DNA"/>
</dbReference>
<keyword evidence="3" id="KW-1185">Reference proteome</keyword>
<organism evidence="2 3">
    <name type="scientific">Caerostris darwini</name>
    <dbReference type="NCBI Taxonomy" id="1538125"/>
    <lineage>
        <taxon>Eukaryota</taxon>
        <taxon>Metazoa</taxon>
        <taxon>Ecdysozoa</taxon>
        <taxon>Arthropoda</taxon>
        <taxon>Chelicerata</taxon>
        <taxon>Arachnida</taxon>
        <taxon>Araneae</taxon>
        <taxon>Araneomorphae</taxon>
        <taxon>Entelegynae</taxon>
        <taxon>Araneoidea</taxon>
        <taxon>Araneidae</taxon>
        <taxon>Caerostris</taxon>
    </lineage>
</organism>
<name>A0AAV4T3F5_9ARAC</name>
<feature type="compositionally biased region" description="Polar residues" evidence="1">
    <location>
        <begin position="78"/>
        <end position="88"/>
    </location>
</feature>
<sequence length="140" mass="15368">MCNVSTLYPTRDQPYPNANAKHPKNERQLSLFPRDRSTCRVPYHGSLHIRSYRGGGMAACPIQGKPCVHPSFRCQAGQTSLAKPNSQRGGPARVGSGQRPRQLAWSVLEGRLLDQKAAMTICSKPKSTHLSSFASPRPVD</sequence>